<gene>
    <name evidence="1" type="ORF">AWC35_02645</name>
</gene>
<name>A0A250AWY6_9GAMM</name>
<proteinExistence type="predicted"/>
<accession>A0A250AWY6</accession>
<reference evidence="1 2" key="1">
    <citation type="submission" date="2016-01" db="EMBL/GenBank/DDBJ databases">
        <authorList>
            <person name="Oliw E.H."/>
        </authorList>
    </citation>
    <scope>NUCLEOTIDE SEQUENCE [LARGE SCALE GENOMIC DNA]</scope>
    <source>
        <strain evidence="1 2">FRB97</strain>
    </source>
</reference>
<protein>
    <submittedName>
        <fullName evidence="1">Uncharacterized protein</fullName>
    </submittedName>
</protein>
<organism evidence="1 2">
    <name type="scientific">Gibbsiella quercinecans</name>
    <dbReference type="NCBI Taxonomy" id="929813"/>
    <lineage>
        <taxon>Bacteria</taxon>
        <taxon>Pseudomonadati</taxon>
        <taxon>Pseudomonadota</taxon>
        <taxon>Gammaproteobacteria</taxon>
        <taxon>Enterobacterales</taxon>
        <taxon>Yersiniaceae</taxon>
        <taxon>Gibbsiella</taxon>
    </lineage>
</organism>
<dbReference type="KEGG" id="gqu:AWC35_02645"/>
<sequence length="69" mass="7641">MTTIKAASHQEAENLIRAGVAKKIELAYDIGSDDFFQLASQWCDKGAKITKGKKYFIVSLKGLRIPPND</sequence>
<evidence type="ECO:0000313" key="2">
    <source>
        <dbReference type="Proteomes" id="UP000217182"/>
    </source>
</evidence>
<keyword evidence="2" id="KW-1185">Reference proteome</keyword>
<evidence type="ECO:0000313" key="1">
    <source>
        <dbReference type="EMBL" id="ATA18336.1"/>
    </source>
</evidence>
<dbReference type="RefSeq" id="WP_095844932.1">
    <property type="nucleotide sequence ID" value="NZ_CP014136.1"/>
</dbReference>
<dbReference type="OrthoDB" id="6520322at2"/>
<dbReference type="Proteomes" id="UP000217182">
    <property type="component" value="Chromosome"/>
</dbReference>
<dbReference type="EMBL" id="CP014136">
    <property type="protein sequence ID" value="ATA18336.1"/>
    <property type="molecule type" value="Genomic_DNA"/>
</dbReference>
<dbReference type="AlphaFoldDB" id="A0A250AWY6"/>